<name>A0A0C2MA43_THEKT</name>
<dbReference type="InterPro" id="IPR052125">
    <property type="entry name" value="KLHDC10"/>
</dbReference>
<dbReference type="SUPFAM" id="SSF117281">
    <property type="entry name" value="Kelch motif"/>
    <property type="match status" value="2"/>
</dbReference>
<dbReference type="Gene3D" id="2.120.10.80">
    <property type="entry name" value="Kelch-type beta propeller"/>
    <property type="match status" value="2"/>
</dbReference>
<dbReference type="GO" id="GO:0032874">
    <property type="term" value="P:positive regulation of stress-activated MAPK cascade"/>
    <property type="evidence" value="ECO:0007669"/>
    <property type="project" value="TreeGrafter"/>
</dbReference>
<gene>
    <name evidence="3" type="ORF">RF11_05092</name>
</gene>
<evidence type="ECO:0000313" key="4">
    <source>
        <dbReference type="Proteomes" id="UP000031668"/>
    </source>
</evidence>
<protein>
    <submittedName>
        <fullName evidence="3">Kelch domain-containing protein 10</fullName>
    </submittedName>
</protein>
<sequence>MNVTGVMSAPTCRSDHSMTSTNKFLIVYGGCYNTCETVFNEMCIYNTITDMWRLYPGPFESEKRFASSAICAVRNSVYIFGGSNPHSYNDETNLLFVFDISSATWKTLSAHTNEYDQNSPPPMYDNCILYHNESLYILGGFAGNEFSNKMFKFHLKTSLWTLVPQNGPKPRSKTRLFATVFQNKFYCFGGYLENPTDKFEHVNIFDFSTHTWTTKQTHPNNGEFPSDRNHQSFVFSSEYGYLSGGDRLCGFYNGIWRINLESLEWLKLDYSLKSGMVFHKMAIVDDSMLYVFGGWYEDSICSDKLERFALKPQPLYQLCLESIRRLPNVRSIAALLPKSIADELNANTTD</sequence>
<keyword evidence="4" id="KW-1185">Reference proteome</keyword>
<dbReference type="OMA" id="MYELQIS"/>
<evidence type="ECO:0000256" key="1">
    <source>
        <dbReference type="ARBA" id="ARBA00022441"/>
    </source>
</evidence>
<proteinExistence type="predicted"/>
<evidence type="ECO:0000313" key="3">
    <source>
        <dbReference type="EMBL" id="KII63875.1"/>
    </source>
</evidence>
<dbReference type="AlphaFoldDB" id="A0A0C2MA43"/>
<dbReference type="PANTHER" id="PTHR46428:SF1">
    <property type="entry name" value="KELCH DOMAIN-CONTAINING PROTEIN 10"/>
    <property type="match status" value="1"/>
</dbReference>
<keyword evidence="2" id="KW-0677">Repeat</keyword>
<dbReference type="PANTHER" id="PTHR46428">
    <property type="entry name" value="KELCH DOMAIN-CONTAINING PROTEIN 10"/>
    <property type="match status" value="1"/>
</dbReference>
<dbReference type="EMBL" id="JWZT01004536">
    <property type="protein sequence ID" value="KII63875.1"/>
    <property type="molecule type" value="Genomic_DNA"/>
</dbReference>
<dbReference type="OrthoDB" id="45365at2759"/>
<dbReference type="Pfam" id="PF24681">
    <property type="entry name" value="Kelch_KLHDC2_KLHL20_DRC7"/>
    <property type="match status" value="1"/>
</dbReference>
<reference evidence="3 4" key="1">
    <citation type="journal article" date="2014" name="Genome Biol. Evol.">
        <title>The genome of the myxosporean Thelohanellus kitauei shows adaptations to nutrient acquisition within its fish host.</title>
        <authorList>
            <person name="Yang Y."/>
            <person name="Xiong J."/>
            <person name="Zhou Z."/>
            <person name="Huo F."/>
            <person name="Miao W."/>
            <person name="Ran C."/>
            <person name="Liu Y."/>
            <person name="Zhang J."/>
            <person name="Feng J."/>
            <person name="Wang M."/>
            <person name="Wang M."/>
            <person name="Wang L."/>
            <person name="Yao B."/>
        </authorList>
    </citation>
    <scope>NUCLEOTIDE SEQUENCE [LARGE SCALE GENOMIC DNA]</scope>
    <source>
        <strain evidence="3">Wuqing</strain>
    </source>
</reference>
<dbReference type="InterPro" id="IPR015915">
    <property type="entry name" value="Kelch-typ_b-propeller"/>
</dbReference>
<organism evidence="3 4">
    <name type="scientific">Thelohanellus kitauei</name>
    <name type="common">Myxosporean</name>
    <dbReference type="NCBI Taxonomy" id="669202"/>
    <lineage>
        <taxon>Eukaryota</taxon>
        <taxon>Metazoa</taxon>
        <taxon>Cnidaria</taxon>
        <taxon>Myxozoa</taxon>
        <taxon>Myxosporea</taxon>
        <taxon>Bivalvulida</taxon>
        <taxon>Platysporina</taxon>
        <taxon>Myxobolidae</taxon>
        <taxon>Thelohanellus</taxon>
    </lineage>
</organism>
<comment type="caution">
    <text evidence="3">The sequence shown here is derived from an EMBL/GenBank/DDBJ whole genome shotgun (WGS) entry which is preliminary data.</text>
</comment>
<keyword evidence="1" id="KW-0880">Kelch repeat</keyword>
<evidence type="ECO:0000256" key="2">
    <source>
        <dbReference type="ARBA" id="ARBA00022737"/>
    </source>
</evidence>
<dbReference type="Proteomes" id="UP000031668">
    <property type="component" value="Unassembled WGS sequence"/>
</dbReference>
<accession>A0A0C2MA43</accession>